<organism evidence="2">
    <name type="scientific">Proteinivorax tanatarense</name>
    <dbReference type="NCBI Taxonomy" id="1260629"/>
    <lineage>
        <taxon>Bacteria</taxon>
        <taxon>Bacillati</taxon>
        <taxon>Bacillota</taxon>
        <taxon>Clostridia</taxon>
        <taxon>Eubacteriales</taxon>
        <taxon>Proteinivoracaceae</taxon>
        <taxon>Proteinivorax</taxon>
    </lineage>
</organism>
<dbReference type="EMBL" id="CP158367">
    <property type="protein sequence ID" value="XBX75507.1"/>
    <property type="molecule type" value="Genomic_DNA"/>
</dbReference>
<dbReference type="InterPro" id="IPR050900">
    <property type="entry name" value="Transposase_IS3/IS150/IS904"/>
</dbReference>
<evidence type="ECO:0000259" key="1">
    <source>
        <dbReference type="Pfam" id="PF13683"/>
    </source>
</evidence>
<dbReference type="InterPro" id="IPR036397">
    <property type="entry name" value="RNaseH_sf"/>
</dbReference>
<gene>
    <name evidence="2" type="ORF">PRVXT_000643</name>
</gene>
<reference evidence="2" key="2">
    <citation type="submission" date="2024-06" db="EMBL/GenBank/DDBJ databases">
        <authorList>
            <person name="Petrova K.O."/>
            <person name="Toshchakov S.V."/>
            <person name="Boltjanskaja Y.V."/>
            <person name="Kevbrin V."/>
        </authorList>
    </citation>
    <scope>NUCLEOTIDE SEQUENCE</scope>
    <source>
        <strain evidence="2">Z-910T</strain>
    </source>
</reference>
<feature type="domain" description="Integrase catalytic" evidence="1">
    <location>
        <begin position="14"/>
        <end position="80"/>
    </location>
</feature>
<protein>
    <submittedName>
        <fullName evidence="2">Integrase core domain-containing protein</fullName>
    </submittedName>
</protein>
<sequence>MKAATFQVTLEKLGIQSSFSRPRVSNDNPYSESLFRTMKYRPQHPFNGFKTLEEAREWVKRFVHWYNHDHLHSGLKYVTPYQRHNGLDTIIINKRTQTYEQARNAHPERWSKDTRDRSLPEYVALNPIKDEELTKTK</sequence>
<dbReference type="GO" id="GO:0003676">
    <property type="term" value="F:nucleic acid binding"/>
    <property type="evidence" value="ECO:0007669"/>
    <property type="project" value="InterPro"/>
</dbReference>
<dbReference type="Pfam" id="PF13683">
    <property type="entry name" value="rve_3"/>
    <property type="match status" value="1"/>
</dbReference>
<accession>A0AAU7VNU9</accession>
<dbReference type="SUPFAM" id="SSF53098">
    <property type="entry name" value="Ribonuclease H-like"/>
    <property type="match status" value="1"/>
</dbReference>
<name>A0AAU7VNU9_9FIRM</name>
<evidence type="ECO:0000313" key="2">
    <source>
        <dbReference type="EMBL" id="XBX75507.1"/>
    </source>
</evidence>
<dbReference type="InterPro" id="IPR012337">
    <property type="entry name" value="RNaseH-like_sf"/>
</dbReference>
<dbReference type="GO" id="GO:0015074">
    <property type="term" value="P:DNA integration"/>
    <property type="evidence" value="ECO:0007669"/>
    <property type="project" value="InterPro"/>
</dbReference>
<dbReference type="PANTHER" id="PTHR46889">
    <property type="entry name" value="TRANSPOSASE INSF FOR INSERTION SEQUENCE IS3B-RELATED"/>
    <property type="match status" value="1"/>
</dbReference>
<dbReference type="InterPro" id="IPR001584">
    <property type="entry name" value="Integrase_cat-core"/>
</dbReference>
<reference evidence="2" key="1">
    <citation type="journal article" date="2013" name="Extremophiles">
        <title>Proteinivorax tanatarense gen. nov., sp. nov., an anaerobic, haloalkaliphilic, proteolytic bacterium isolated from a decaying algal bloom, and proposal of Proteinivoraceae fam. nov.</title>
        <authorList>
            <person name="Kevbrin V."/>
            <person name="Boltyanskaya Y."/>
            <person name="Zhilina T."/>
            <person name="Kolganova T."/>
            <person name="Lavrentjeva E."/>
            <person name="Kuznetsov B."/>
        </authorList>
    </citation>
    <scope>NUCLEOTIDE SEQUENCE</scope>
    <source>
        <strain evidence="2">Z-910T</strain>
    </source>
</reference>
<dbReference type="PANTHER" id="PTHR46889:SF4">
    <property type="entry name" value="TRANSPOSASE INSO FOR INSERTION SEQUENCE ELEMENT IS911B-RELATED"/>
    <property type="match status" value="1"/>
</dbReference>
<dbReference type="RefSeq" id="WP_350344251.1">
    <property type="nucleotide sequence ID" value="NZ_CP158367.1"/>
</dbReference>
<dbReference type="AlphaFoldDB" id="A0AAU7VNU9"/>
<proteinExistence type="predicted"/>
<dbReference type="Gene3D" id="3.30.420.10">
    <property type="entry name" value="Ribonuclease H-like superfamily/Ribonuclease H"/>
    <property type="match status" value="1"/>
</dbReference>